<dbReference type="STRING" id="482461.SAMN05216244_2476"/>
<reference evidence="6" key="1">
    <citation type="submission" date="2016-10" db="EMBL/GenBank/DDBJ databases">
        <authorList>
            <person name="Varghese N."/>
            <person name="Submissions S."/>
        </authorList>
    </citation>
    <scope>NUCLEOTIDE SEQUENCE [LARGE SCALE GENOMIC DNA]</scope>
    <source>
        <strain evidence="6">CGMCC 1.6199</strain>
    </source>
</reference>
<dbReference type="PRINTS" id="PR00035">
    <property type="entry name" value="HTHGNTR"/>
</dbReference>
<proteinExistence type="predicted"/>
<evidence type="ECO:0000313" key="6">
    <source>
        <dbReference type="Proteomes" id="UP000182347"/>
    </source>
</evidence>
<feature type="domain" description="HTH gntR-type" evidence="4">
    <location>
        <begin position="5"/>
        <end position="73"/>
    </location>
</feature>
<evidence type="ECO:0000313" key="5">
    <source>
        <dbReference type="EMBL" id="SDM43842.1"/>
    </source>
</evidence>
<keyword evidence="6" id="KW-1185">Reference proteome</keyword>
<keyword evidence="1" id="KW-0805">Transcription regulation</keyword>
<dbReference type="CDD" id="cd06267">
    <property type="entry name" value="PBP1_LacI_sugar_binding-like"/>
    <property type="match status" value="1"/>
</dbReference>
<dbReference type="PANTHER" id="PTHR30146:SF109">
    <property type="entry name" value="HTH-TYPE TRANSCRIPTIONAL REGULATOR GALS"/>
    <property type="match status" value="1"/>
</dbReference>
<dbReference type="SUPFAM" id="SSF46785">
    <property type="entry name" value="Winged helix' DNA-binding domain"/>
    <property type="match status" value="1"/>
</dbReference>
<dbReference type="InterPro" id="IPR028082">
    <property type="entry name" value="Peripla_BP_I"/>
</dbReference>
<sequence length="353" mass="40082">MMKAEPLYKQIQEKIKSKIQSGELRPGDRVPSEKELAQQYHVSQITSKNALIGLADEGIVERIKGKGTFIKKNNKYSAAAPLAELSYKGIIGLIIPTMKTQVDQQLLNYIEKYVRANGYELIIRITRESQIEETNAVNMFRQLNVKGLIIFPTEKATYNEAILKLTLDQFPLVLIDRYLENINTYSVSSENLNGTYQAISYLLDNGHESIGLISRPNTNTATNERISGFEKAFLSKDLNINKNLWCLLDFDIVSKQAIETIGSFIKDRPDVTAVFSMNAELAKYTYTAVREIGKQVPQDIEIVSFDPTRNNAISYIQQNVKEISKTAVRLLVKQLNDEYEPERLFIPVEFVKA</sequence>
<protein>
    <submittedName>
        <fullName evidence="5">DNA-binding transcriptional regulator, LacI/PurR family</fullName>
    </submittedName>
</protein>
<evidence type="ECO:0000256" key="2">
    <source>
        <dbReference type="ARBA" id="ARBA00023125"/>
    </source>
</evidence>
<keyword evidence="3" id="KW-0804">Transcription</keyword>
<dbReference type="PANTHER" id="PTHR30146">
    <property type="entry name" value="LACI-RELATED TRANSCRIPTIONAL REPRESSOR"/>
    <property type="match status" value="1"/>
</dbReference>
<accession>A0A1G9T8A0</accession>
<dbReference type="Gene3D" id="1.10.10.10">
    <property type="entry name" value="Winged helix-like DNA-binding domain superfamily/Winged helix DNA-binding domain"/>
    <property type="match status" value="1"/>
</dbReference>
<dbReference type="FunFam" id="1.10.10.10:FF:000079">
    <property type="entry name" value="GntR family transcriptional regulator"/>
    <property type="match status" value="1"/>
</dbReference>
<evidence type="ECO:0000259" key="4">
    <source>
        <dbReference type="PROSITE" id="PS50949"/>
    </source>
</evidence>
<evidence type="ECO:0000256" key="1">
    <source>
        <dbReference type="ARBA" id="ARBA00023015"/>
    </source>
</evidence>
<organism evidence="5 6">
    <name type="scientific">Sediminibacillus halophilus</name>
    <dbReference type="NCBI Taxonomy" id="482461"/>
    <lineage>
        <taxon>Bacteria</taxon>
        <taxon>Bacillati</taxon>
        <taxon>Bacillota</taxon>
        <taxon>Bacilli</taxon>
        <taxon>Bacillales</taxon>
        <taxon>Bacillaceae</taxon>
        <taxon>Sediminibacillus</taxon>
    </lineage>
</organism>
<dbReference type="Proteomes" id="UP000182347">
    <property type="component" value="Unassembled WGS sequence"/>
</dbReference>
<dbReference type="SMART" id="SM00345">
    <property type="entry name" value="HTH_GNTR"/>
    <property type="match status" value="1"/>
</dbReference>
<dbReference type="AlphaFoldDB" id="A0A1G9T8A0"/>
<dbReference type="InterPro" id="IPR000524">
    <property type="entry name" value="Tscrpt_reg_HTH_GntR"/>
</dbReference>
<name>A0A1G9T8A0_9BACI</name>
<dbReference type="SUPFAM" id="SSF53822">
    <property type="entry name" value="Periplasmic binding protein-like I"/>
    <property type="match status" value="1"/>
</dbReference>
<dbReference type="PROSITE" id="PS50949">
    <property type="entry name" value="HTH_GNTR"/>
    <property type="match status" value="1"/>
</dbReference>
<dbReference type="EMBL" id="FNHF01000003">
    <property type="protein sequence ID" value="SDM43842.1"/>
    <property type="molecule type" value="Genomic_DNA"/>
</dbReference>
<dbReference type="Pfam" id="PF13377">
    <property type="entry name" value="Peripla_BP_3"/>
    <property type="match status" value="1"/>
</dbReference>
<dbReference type="InterPro" id="IPR036388">
    <property type="entry name" value="WH-like_DNA-bd_sf"/>
</dbReference>
<dbReference type="InterPro" id="IPR036390">
    <property type="entry name" value="WH_DNA-bd_sf"/>
</dbReference>
<evidence type="ECO:0000256" key="3">
    <source>
        <dbReference type="ARBA" id="ARBA00023163"/>
    </source>
</evidence>
<dbReference type="InterPro" id="IPR046335">
    <property type="entry name" value="LacI/GalR-like_sensor"/>
</dbReference>
<keyword evidence="2 5" id="KW-0238">DNA-binding</keyword>
<dbReference type="GO" id="GO:0003700">
    <property type="term" value="F:DNA-binding transcription factor activity"/>
    <property type="evidence" value="ECO:0007669"/>
    <property type="project" value="InterPro"/>
</dbReference>
<gene>
    <name evidence="5" type="ORF">SAMN05216244_2476</name>
</gene>
<dbReference type="CDD" id="cd07377">
    <property type="entry name" value="WHTH_GntR"/>
    <property type="match status" value="1"/>
</dbReference>
<dbReference type="GO" id="GO:0000976">
    <property type="term" value="F:transcription cis-regulatory region binding"/>
    <property type="evidence" value="ECO:0007669"/>
    <property type="project" value="TreeGrafter"/>
</dbReference>
<dbReference type="Pfam" id="PF00392">
    <property type="entry name" value="GntR"/>
    <property type="match status" value="1"/>
</dbReference>
<dbReference type="Gene3D" id="3.40.50.2300">
    <property type="match status" value="2"/>
</dbReference>